<sequence length="255" mass="30362">MTQQKLSTLKSSWTPLTNDKANEKFDLFSHNQKFEIVTNMINKCKSKQIDTIACVVDKKRNHFHADFTRFLPKKLSLKIFEYLDPRSLCRASQVCGYWNFLCNSDELWLPKCERLNWKFSNEKQMHMQSYKDLYISNIIKLNVRHAKANFTNIAKDCNKYKNDNNKVILFKEKRKQKLKLKMENKLKKYGGIIPKVPWKNADYQPKEIIRNNYLDNEDIVKNVQEYRRFNTYGEANNLINTAKCKISTRRCKVPV</sequence>
<proteinExistence type="predicted"/>
<evidence type="ECO:0000259" key="1">
    <source>
        <dbReference type="PROSITE" id="PS50181"/>
    </source>
</evidence>
<evidence type="ECO:0000313" key="2">
    <source>
        <dbReference type="EMBL" id="OAF66091.1"/>
    </source>
</evidence>
<evidence type="ECO:0000313" key="3">
    <source>
        <dbReference type="Proteomes" id="UP000078046"/>
    </source>
</evidence>
<dbReference type="InterPro" id="IPR001810">
    <property type="entry name" value="F-box_dom"/>
</dbReference>
<dbReference type="SUPFAM" id="SSF81383">
    <property type="entry name" value="F-box domain"/>
    <property type="match status" value="1"/>
</dbReference>
<keyword evidence="3" id="KW-1185">Reference proteome</keyword>
<dbReference type="InterPro" id="IPR036047">
    <property type="entry name" value="F-box-like_dom_sf"/>
</dbReference>
<gene>
    <name evidence="2" type="ORF">A3Q56_06171</name>
</gene>
<dbReference type="InterPro" id="IPR052805">
    <property type="entry name" value="GEF_Ubiquitin-Prot_Reg"/>
</dbReference>
<protein>
    <submittedName>
        <fullName evidence="2">F-box only protein 16</fullName>
    </submittedName>
</protein>
<dbReference type="Pfam" id="PF12937">
    <property type="entry name" value="F-box-like"/>
    <property type="match status" value="1"/>
</dbReference>
<dbReference type="PROSITE" id="PS50181">
    <property type="entry name" value="FBOX"/>
    <property type="match status" value="1"/>
</dbReference>
<organism evidence="2 3">
    <name type="scientific">Intoshia linei</name>
    <dbReference type="NCBI Taxonomy" id="1819745"/>
    <lineage>
        <taxon>Eukaryota</taxon>
        <taxon>Metazoa</taxon>
        <taxon>Spiralia</taxon>
        <taxon>Lophotrochozoa</taxon>
        <taxon>Mesozoa</taxon>
        <taxon>Orthonectida</taxon>
        <taxon>Rhopaluridae</taxon>
        <taxon>Intoshia</taxon>
    </lineage>
</organism>
<dbReference type="SMART" id="SM00256">
    <property type="entry name" value="FBOX"/>
    <property type="match status" value="1"/>
</dbReference>
<dbReference type="AlphaFoldDB" id="A0A177AXG0"/>
<dbReference type="PANTHER" id="PTHR46857">
    <property type="entry name" value="EPITHELIAL CELL-TRANSFORMING SEQUENCE 2 ONCOGENE-LIKE"/>
    <property type="match status" value="1"/>
</dbReference>
<dbReference type="EMBL" id="LWCA01001040">
    <property type="protein sequence ID" value="OAF66091.1"/>
    <property type="molecule type" value="Genomic_DNA"/>
</dbReference>
<dbReference type="Gene3D" id="1.20.1280.50">
    <property type="match status" value="1"/>
</dbReference>
<dbReference type="OrthoDB" id="10257471at2759"/>
<name>A0A177AXG0_9BILA</name>
<accession>A0A177AXG0</accession>
<dbReference type="Proteomes" id="UP000078046">
    <property type="component" value="Unassembled WGS sequence"/>
</dbReference>
<feature type="domain" description="F-box" evidence="1">
    <location>
        <begin position="65"/>
        <end position="111"/>
    </location>
</feature>
<dbReference type="PANTHER" id="PTHR46857:SF2">
    <property type="entry name" value="F-BOX ONLY PROTEIN 16"/>
    <property type="match status" value="1"/>
</dbReference>
<reference evidence="2 3" key="1">
    <citation type="submission" date="2016-04" db="EMBL/GenBank/DDBJ databases">
        <title>The genome of Intoshia linei affirms orthonectids as highly simplified spiralians.</title>
        <authorList>
            <person name="Mikhailov K.V."/>
            <person name="Slusarev G.S."/>
            <person name="Nikitin M.A."/>
            <person name="Logacheva M.D."/>
            <person name="Penin A."/>
            <person name="Aleoshin V."/>
            <person name="Panchin Y.V."/>
        </authorList>
    </citation>
    <scope>NUCLEOTIDE SEQUENCE [LARGE SCALE GENOMIC DNA]</scope>
    <source>
        <strain evidence="2">Intl2013</strain>
        <tissue evidence="2">Whole animal</tissue>
    </source>
</reference>
<comment type="caution">
    <text evidence="2">The sequence shown here is derived from an EMBL/GenBank/DDBJ whole genome shotgun (WGS) entry which is preliminary data.</text>
</comment>